<dbReference type="Pfam" id="PF00563">
    <property type="entry name" value="EAL"/>
    <property type="match status" value="1"/>
</dbReference>
<feature type="domain" description="PAC" evidence="2">
    <location>
        <begin position="102"/>
        <end position="154"/>
    </location>
</feature>
<dbReference type="Gene3D" id="3.20.20.450">
    <property type="entry name" value="EAL domain"/>
    <property type="match status" value="1"/>
</dbReference>
<comment type="caution">
    <text evidence="5">The sequence shown here is derived from an EMBL/GenBank/DDBJ whole genome shotgun (WGS) entry which is preliminary data.</text>
</comment>
<gene>
    <name evidence="5" type="ORF">J2Z37_001697</name>
</gene>
<dbReference type="SUPFAM" id="SSF141868">
    <property type="entry name" value="EAL domain-like"/>
    <property type="match status" value="1"/>
</dbReference>
<evidence type="ECO:0000259" key="1">
    <source>
        <dbReference type="PROSITE" id="PS50112"/>
    </source>
</evidence>
<dbReference type="InterPro" id="IPR001610">
    <property type="entry name" value="PAC"/>
</dbReference>
<evidence type="ECO:0000259" key="3">
    <source>
        <dbReference type="PROSITE" id="PS50883"/>
    </source>
</evidence>
<dbReference type="PROSITE" id="PS50883">
    <property type="entry name" value="EAL"/>
    <property type="match status" value="1"/>
</dbReference>
<dbReference type="Pfam" id="PF08447">
    <property type="entry name" value="PAS_3"/>
    <property type="match status" value="1"/>
</dbReference>
<dbReference type="SMART" id="SM00052">
    <property type="entry name" value="EAL"/>
    <property type="match status" value="1"/>
</dbReference>
<dbReference type="InterPro" id="IPR052155">
    <property type="entry name" value="Biofilm_reg_signaling"/>
</dbReference>
<dbReference type="Pfam" id="PF00990">
    <property type="entry name" value="GGDEF"/>
    <property type="match status" value="1"/>
</dbReference>
<reference evidence="5 6" key="1">
    <citation type="submission" date="2021-03" db="EMBL/GenBank/DDBJ databases">
        <title>Genomic Encyclopedia of Type Strains, Phase IV (KMG-IV): sequencing the most valuable type-strain genomes for metagenomic binning, comparative biology and taxonomic classification.</title>
        <authorList>
            <person name="Goeker M."/>
        </authorList>
    </citation>
    <scope>NUCLEOTIDE SEQUENCE [LARGE SCALE GENOMIC DNA]</scope>
    <source>
        <strain evidence="5 6">DSM 24738</strain>
    </source>
</reference>
<dbReference type="InterPro" id="IPR035965">
    <property type="entry name" value="PAS-like_dom_sf"/>
</dbReference>
<dbReference type="NCBIfam" id="TIGR00254">
    <property type="entry name" value="GGDEF"/>
    <property type="match status" value="1"/>
</dbReference>
<dbReference type="SMART" id="SM00267">
    <property type="entry name" value="GGDEF"/>
    <property type="match status" value="1"/>
</dbReference>
<dbReference type="PROSITE" id="PS50112">
    <property type="entry name" value="PAS"/>
    <property type="match status" value="1"/>
</dbReference>
<evidence type="ECO:0000259" key="2">
    <source>
        <dbReference type="PROSITE" id="PS50113"/>
    </source>
</evidence>
<dbReference type="CDD" id="cd01948">
    <property type="entry name" value="EAL"/>
    <property type="match status" value="1"/>
</dbReference>
<dbReference type="CDD" id="cd01949">
    <property type="entry name" value="GGDEF"/>
    <property type="match status" value="1"/>
</dbReference>
<feature type="domain" description="GGDEF" evidence="4">
    <location>
        <begin position="184"/>
        <end position="314"/>
    </location>
</feature>
<proteinExistence type="predicted"/>
<sequence length="581" mass="66611">MTISSTVAAKKKRKAKRVIFNKVTPSSQRYLQNIFDSFPLVVWSISITSKDGPQFSLTCEQVLGYTADDFRRDQGLFKRRVHPEDLKEVQRGFEQLLHGFPVECHYRFLHPNGSTIWIYDRTIPVFDEHGGIIRLDGVLMDVSRQRHEELRIADLSRIDQATGLPNSRVFREDLRRMLSTHGNSKLAVLLMKLLRYNQVNDALGRKDGDCLLQIVTQLLQKDTSSHPLYRLQEDEFGTIVTDANVSELEQWMVRLQDQFEQPFKLKDYLVYFPIHIGMAISPDDAAESESLLQLAEITLHETERANEKIRRYRPGMKKILQQRLKLEGELSKAVSENSFILNYQPQINSLTGEWVGIEALVRWKHPERGIVPPKDFIPMAEETGLIVPIGKWVLETACKQNKAWQEAGLPAIPISVNLSMKQFIQENLVQTVAQVLKDSGLEPKYLNLEITESMTVNVEFALEKIKKLKELNICINLDDFGIGYSSFSYLQRFPLDKIKIDQFFVRNIKQQANGEAILQTIIMMAHKMNLTVLAEGVETVEQLEFLKENQCFEIQGYLISPPVPAEELTAQLIATGNVHMK</sequence>
<protein>
    <submittedName>
        <fullName evidence="5">Diguanylate cyclase (GGDEF)-like protein</fullName>
    </submittedName>
</protein>
<dbReference type="InterPro" id="IPR000014">
    <property type="entry name" value="PAS"/>
</dbReference>
<dbReference type="SUPFAM" id="SSF55073">
    <property type="entry name" value="Nucleotide cyclase"/>
    <property type="match status" value="1"/>
</dbReference>
<dbReference type="PROSITE" id="PS50113">
    <property type="entry name" value="PAC"/>
    <property type="match status" value="1"/>
</dbReference>
<dbReference type="InterPro" id="IPR000160">
    <property type="entry name" value="GGDEF_dom"/>
</dbReference>
<dbReference type="CDD" id="cd00130">
    <property type="entry name" value="PAS"/>
    <property type="match status" value="1"/>
</dbReference>
<dbReference type="InterPro" id="IPR001633">
    <property type="entry name" value="EAL_dom"/>
</dbReference>
<evidence type="ECO:0000313" key="5">
    <source>
        <dbReference type="EMBL" id="MBP1931696.1"/>
    </source>
</evidence>
<dbReference type="EMBL" id="JAGGKT010000003">
    <property type="protein sequence ID" value="MBP1931696.1"/>
    <property type="molecule type" value="Genomic_DNA"/>
</dbReference>
<dbReference type="InterPro" id="IPR029787">
    <property type="entry name" value="Nucleotide_cyclase"/>
</dbReference>
<evidence type="ECO:0000313" key="6">
    <source>
        <dbReference type="Proteomes" id="UP001519343"/>
    </source>
</evidence>
<dbReference type="Proteomes" id="UP001519343">
    <property type="component" value="Unassembled WGS sequence"/>
</dbReference>
<evidence type="ECO:0000259" key="4">
    <source>
        <dbReference type="PROSITE" id="PS50887"/>
    </source>
</evidence>
<organism evidence="5 6">
    <name type="scientific">Ammoniphilus resinae</name>
    <dbReference type="NCBI Taxonomy" id="861532"/>
    <lineage>
        <taxon>Bacteria</taxon>
        <taxon>Bacillati</taxon>
        <taxon>Bacillota</taxon>
        <taxon>Bacilli</taxon>
        <taxon>Bacillales</taxon>
        <taxon>Paenibacillaceae</taxon>
        <taxon>Aneurinibacillus group</taxon>
        <taxon>Ammoniphilus</taxon>
    </lineage>
</organism>
<dbReference type="PANTHER" id="PTHR44757:SF2">
    <property type="entry name" value="BIOFILM ARCHITECTURE MAINTENANCE PROTEIN MBAA"/>
    <property type="match status" value="1"/>
</dbReference>
<dbReference type="InterPro" id="IPR000700">
    <property type="entry name" value="PAS-assoc_C"/>
</dbReference>
<dbReference type="RefSeq" id="WP_209809774.1">
    <property type="nucleotide sequence ID" value="NZ_JAGGKT010000003.1"/>
</dbReference>
<feature type="domain" description="PAS" evidence="1">
    <location>
        <begin position="27"/>
        <end position="100"/>
    </location>
</feature>
<keyword evidence="6" id="KW-1185">Reference proteome</keyword>
<dbReference type="Gene3D" id="3.30.70.270">
    <property type="match status" value="1"/>
</dbReference>
<dbReference type="InterPro" id="IPR043128">
    <property type="entry name" value="Rev_trsase/Diguanyl_cyclase"/>
</dbReference>
<dbReference type="SMART" id="SM00086">
    <property type="entry name" value="PAC"/>
    <property type="match status" value="1"/>
</dbReference>
<dbReference type="PROSITE" id="PS50887">
    <property type="entry name" value="GGDEF"/>
    <property type="match status" value="1"/>
</dbReference>
<name>A0ABS4GN86_9BACL</name>
<accession>A0ABS4GN86</accession>
<dbReference type="InterPro" id="IPR013655">
    <property type="entry name" value="PAS_fold_3"/>
</dbReference>
<dbReference type="SUPFAM" id="SSF55785">
    <property type="entry name" value="PYP-like sensor domain (PAS domain)"/>
    <property type="match status" value="1"/>
</dbReference>
<feature type="domain" description="EAL" evidence="3">
    <location>
        <begin position="323"/>
        <end position="576"/>
    </location>
</feature>
<dbReference type="InterPro" id="IPR035919">
    <property type="entry name" value="EAL_sf"/>
</dbReference>
<dbReference type="PANTHER" id="PTHR44757">
    <property type="entry name" value="DIGUANYLATE CYCLASE DGCP"/>
    <property type="match status" value="1"/>
</dbReference>
<dbReference type="Gene3D" id="3.30.450.20">
    <property type="entry name" value="PAS domain"/>
    <property type="match status" value="1"/>
</dbReference>